<feature type="coiled-coil region" evidence="1">
    <location>
        <begin position="169"/>
        <end position="203"/>
    </location>
</feature>
<sequence>MIEFLKFKRNVIYDFDRIFRQQRVSFQQDFTKMAKQLIEENQKSIIDKINNLLNEKEKQIKHINQYEFQRERQNQQRDYIEQQISFTRKEVFITLLMMYTNSIECKLQNKIQQHGFNQINMELIKQGATIQSQEKLKCIHSYFINFYKNFLKTNESENFYKPNENDMEIKQIENQIEMLQRQINQLQIQKQSIEEKRQNQAKGNQINELTQIIEFIRRTELRSYGEIFKEYQNKISQFESHTGRCEDKVNSILVNFADRNVGGLSLDERNIAQEEILMLTHPEAIISMLLFKHPMEDNEAILIKNVIRFNDYDGYESTFRWKDEQYINPYQEKFNIDRTDNRLKQDNLQSEIYEKKLIKNHILCMDAKCYRDWMTQFELINIKRELLKSYVAFSLALYYTKNEVISTGKWGCGIFNGDSHLKFYIQLLAFSKALQNNNRTITFSSFNDLDLQKFIQQEKDYLSRSSQNKIEYLKNRIELKQQQLLGNYRNS</sequence>
<dbReference type="GO" id="GO:0005737">
    <property type="term" value="C:cytoplasm"/>
    <property type="evidence" value="ECO:0007669"/>
    <property type="project" value="TreeGrafter"/>
</dbReference>
<reference evidence="3" key="1">
    <citation type="submission" date="2021-01" db="EMBL/GenBank/DDBJ databases">
        <authorList>
            <consortium name="Genoscope - CEA"/>
            <person name="William W."/>
        </authorList>
    </citation>
    <scope>NUCLEOTIDE SEQUENCE</scope>
</reference>
<dbReference type="InterPro" id="IPR007724">
    <property type="entry name" value="Poly_GlycHdrlase"/>
</dbReference>
<proteinExistence type="predicted"/>
<dbReference type="PANTHER" id="PTHR12837">
    <property type="entry name" value="POLY ADP-RIBOSE GLYCOHYDROLASE"/>
    <property type="match status" value="1"/>
</dbReference>
<dbReference type="OrthoDB" id="1937899at2759"/>
<dbReference type="InterPro" id="IPR046372">
    <property type="entry name" value="PARG_cat_C"/>
</dbReference>
<evidence type="ECO:0000259" key="2">
    <source>
        <dbReference type="Pfam" id="PF05028"/>
    </source>
</evidence>
<dbReference type="GO" id="GO:0006282">
    <property type="term" value="P:regulation of DNA repair"/>
    <property type="evidence" value="ECO:0007669"/>
    <property type="project" value="InterPro"/>
</dbReference>
<dbReference type="GO" id="GO:1990966">
    <property type="term" value="P:ATP generation from poly-ADP-D-ribose"/>
    <property type="evidence" value="ECO:0007669"/>
    <property type="project" value="TreeGrafter"/>
</dbReference>
<accession>A0A8S1R352</accession>
<evidence type="ECO:0000313" key="4">
    <source>
        <dbReference type="Proteomes" id="UP000692954"/>
    </source>
</evidence>
<dbReference type="EMBL" id="CAJJDN010000129">
    <property type="protein sequence ID" value="CAD8121070.1"/>
    <property type="molecule type" value="Genomic_DNA"/>
</dbReference>
<keyword evidence="4" id="KW-1185">Reference proteome</keyword>
<name>A0A8S1R352_9CILI</name>
<dbReference type="GO" id="GO:0005634">
    <property type="term" value="C:nucleus"/>
    <property type="evidence" value="ECO:0007669"/>
    <property type="project" value="TreeGrafter"/>
</dbReference>
<comment type="caution">
    <text evidence="3">The sequence shown here is derived from an EMBL/GenBank/DDBJ whole genome shotgun (WGS) entry which is preliminary data.</text>
</comment>
<feature type="coiled-coil region" evidence="1">
    <location>
        <begin position="35"/>
        <end position="83"/>
    </location>
</feature>
<dbReference type="PANTHER" id="PTHR12837:SF0">
    <property type="entry name" value="POLY(ADP-RIBOSE) GLYCOHYDROLASE"/>
    <property type="match status" value="1"/>
</dbReference>
<protein>
    <recommendedName>
        <fullName evidence="2">PARG catalytic Macro domain-containing protein</fullName>
    </recommendedName>
</protein>
<dbReference type="Proteomes" id="UP000692954">
    <property type="component" value="Unassembled WGS sequence"/>
</dbReference>
<dbReference type="GO" id="GO:0009225">
    <property type="term" value="P:nucleotide-sugar metabolic process"/>
    <property type="evidence" value="ECO:0007669"/>
    <property type="project" value="TreeGrafter"/>
</dbReference>
<feature type="domain" description="PARG catalytic Macro" evidence="2">
    <location>
        <begin position="231"/>
        <end position="452"/>
    </location>
</feature>
<evidence type="ECO:0000313" key="3">
    <source>
        <dbReference type="EMBL" id="CAD8121070.1"/>
    </source>
</evidence>
<organism evidence="3 4">
    <name type="scientific">Paramecium sonneborni</name>
    <dbReference type="NCBI Taxonomy" id="65129"/>
    <lineage>
        <taxon>Eukaryota</taxon>
        <taxon>Sar</taxon>
        <taxon>Alveolata</taxon>
        <taxon>Ciliophora</taxon>
        <taxon>Intramacronucleata</taxon>
        <taxon>Oligohymenophorea</taxon>
        <taxon>Peniculida</taxon>
        <taxon>Parameciidae</taxon>
        <taxon>Paramecium</taxon>
    </lineage>
</organism>
<dbReference type="Pfam" id="PF05028">
    <property type="entry name" value="PARG_cat_C"/>
    <property type="match status" value="1"/>
</dbReference>
<dbReference type="GO" id="GO:0005975">
    <property type="term" value="P:carbohydrate metabolic process"/>
    <property type="evidence" value="ECO:0007669"/>
    <property type="project" value="InterPro"/>
</dbReference>
<dbReference type="GO" id="GO:0004649">
    <property type="term" value="F:poly(ADP-ribose) glycohydrolase activity"/>
    <property type="evidence" value="ECO:0007669"/>
    <property type="project" value="InterPro"/>
</dbReference>
<evidence type="ECO:0000256" key="1">
    <source>
        <dbReference type="SAM" id="Coils"/>
    </source>
</evidence>
<dbReference type="AlphaFoldDB" id="A0A8S1R352"/>
<gene>
    <name evidence="3" type="ORF">PSON_ATCC_30995.1.T1290168</name>
</gene>
<keyword evidence="1" id="KW-0175">Coiled coil</keyword>